<dbReference type="GO" id="GO:0009253">
    <property type="term" value="P:peptidoglycan catabolic process"/>
    <property type="evidence" value="ECO:0007669"/>
    <property type="project" value="InterPro"/>
</dbReference>
<evidence type="ECO:0000259" key="4">
    <source>
        <dbReference type="SMART" id="SM00644"/>
    </source>
</evidence>
<evidence type="ECO:0000313" key="5">
    <source>
        <dbReference type="EMBL" id="DAF63942.1"/>
    </source>
</evidence>
<dbReference type="SUPFAM" id="SSF55846">
    <property type="entry name" value="N-acetylmuramoyl-L-alanine amidase-like"/>
    <property type="match status" value="1"/>
</dbReference>
<sequence length="277" mass="30673">MVSPNPAWRGDPTFLPEVLRHWGLTVHEFPGWRDRGHGDFGAIQGIMVHHIGSNSYPPSGIARHPTLGLCSQLHLARNGEVTICGVGIAWHAGRGWFAGWPTNDANRVSIGVEPEGDGVSAWPKVQMDAYYRLCAAILWFLGKRASTNTLLAHWEYSKAAQGKWDPGAGNGRSGASMNMNEFRARVNWYIDNPPFGNKNKPAVKEDDVAFDEISRRYKSRVDGSTVTMRPIDALLNIDAHSFVSRANTEKMLDTLDSLAREVKELRGEVAELRKGAK</sequence>
<dbReference type="GO" id="GO:0001897">
    <property type="term" value="P:symbiont-mediated cytolysis of host cell"/>
    <property type="evidence" value="ECO:0007669"/>
    <property type="project" value="UniProtKB-ARBA"/>
</dbReference>
<dbReference type="InterPro" id="IPR002502">
    <property type="entry name" value="Amidase_domain"/>
</dbReference>
<protein>
    <submittedName>
        <fullName evidence="5">N-acetylmuramoyl-L-alanine amidase</fullName>
    </submittedName>
</protein>
<dbReference type="Pfam" id="PF01510">
    <property type="entry name" value="Amidase_2"/>
    <property type="match status" value="1"/>
</dbReference>
<keyword evidence="3" id="KW-0175">Coiled coil</keyword>
<proteinExistence type="predicted"/>
<feature type="coiled-coil region" evidence="3">
    <location>
        <begin position="248"/>
        <end position="275"/>
    </location>
</feature>
<accession>A0A8S5TKV9</accession>
<dbReference type="GO" id="GO:0042742">
    <property type="term" value="P:defense response to bacterium"/>
    <property type="evidence" value="ECO:0007669"/>
    <property type="project" value="UniProtKB-KW"/>
</dbReference>
<dbReference type="InterPro" id="IPR036505">
    <property type="entry name" value="Amidase/PGRP_sf"/>
</dbReference>
<dbReference type="EMBL" id="BK032847">
    <property type="protein sequence ID" value="DAF63942.1"/>
    <property type="molecule type" value="Genomic_DNA"/>
</dbReference>
<evidence type="ECO:0000256" key="1">
    <source>
        <dbReference type="ARBA" id="ARBA00022529"/>
    </source>
</evidence>
<dbReference type="SMART" id="SM00644">
    <property type="entry name" value="Ami_2"/>
    <property type="match status" value="1"/>
</dbReference>
<keyword evidence="1" id="KW-0929">Antimicrobial</keyword>
<feature type="domain" description="N-acetylmuramoyl-L-alanine amidase" evidence="4">
    <location>
        <begin position="31"/>
        <end position="167"/>
    </location>
</feature>
<organism evidence="5">
    <name type="scientific">Siphoviridae sp. ctGkF2</name>
    <dbReference type="NCBI Taxonomy" id="2827823"/>
    <lineage>
        <taxon>Viruses</taxon>
        <taxon>Duplodnaviria</taxon>
        <taxon>Heunggongvirae</taxon>
        <taxon>Uroviricota</taxon>
        <taxon>Caudoviricetes</taxon>
    </lineage>
</organism>
<name>A0A8S5TKV9_9CAUD</name>
<evidence type="ECO:0000256" key="2">
    <source>
        <dbReference type="ARBA" id="ARBA00022638"/>
    </source>
</evidence>
<evidence type="ECO:0000256" key="3">
    <source>
        <dbReference type="SAM" id="Coils"/>
    </source>
</evidence>
<dbReference type="Gene3D" id="3.40.80.10">
    <property type="entry name" value="Peptidoglycan recognition protein-like"/>
    <property type="match status" value="1"/>
</dbReference>
<reference evidence="5" key="1">
    <citation type="journal article" date="2021" name="Proc. Natl. Acad. Sci. U.S.A.">
        <title>A Catalog of Tens of Thousands of Viruses from Human Metagenomes Reveals Hidden Associations with Chronic Diseases.</title>
        <authorList>
            <person name="Tisza M.J."/>
            <person name="Buck C.B."/>
        </authorList>
    </citation>
    <scope>NUCLEOTIDE SEQUENCE</scope>
    <source>
        <strain evidence="5">CtGkF2</strain>
    </source>
</reference>
<dbReference type="GO" id="GO:0008745">
    <property type="term" value="F:N-acetylmuramoyl-L-alanine amidase activity"/>
    <property type="evidence" value="ECO:0007669"/>
    <property type="project" value="InterPro"/>
</dbReference>
<keyword evidence="2" id="KW-0081">Bacteriolytic enzyme</keyword>